<dbReference type="EMBL" id="CM046398">
    <property type="protein sequence ID" value="KAI8532366.1"/>
    <property type="molecule type" value="Genomic_DNA"/>
</dbReference>
<sequence length="265" mass="29945">MVESLVEIDISGCSNLMGAIVELEKMKSLQVLKASRMDTDRLLTVEVVSQASIWPWVPKPRVQMSLASLPCSLVHLNLSECNLTDDAFPRDLSSLSKLQHLFLCENQFSSLPNFIKDLTGLQTLDLSGCQKLRQIRWSSTILQDLFVIECGALEGITYETASHIKNITSPLCPNLYHVQGHFKFFPVKEVDVELINSIGFFNLDSMADAAEAQIVNFPLGFYLRPIPIQRAMKWKFRSALLKVEKLKSVESTFCISKKRDKYPNT</sequence>
<name>A0ACC0LV33_RHOML</name>
<evidence type="ECO:0000313" key="1">
    <source>
        <dbReference type="EMBL" id="KAI8532366.1"/>
    </source>
</evidence>
<evidence type="ECO:0000313" key="2">
    <source>
        <dbReference type="Proteomes" id="UP001062846"/>
    </source>
</evidence>
<organism evidence="1 2">
    <name type="scientific">Rhododendron molle</name>
    <name type="common">Chinese azalea</name>
    <name type="synonym">Azalea mollis</name>
    <dbReference type="NCBI Taxonomy" id="49168"/>
    <lineage>
        <taxon>Eukaryota</taxon>
        <taxon>Viridiplantae</taxon>
        <taxon>Streptophyta</taxon>
        <taxon>Embryophyta</taxon>
        <taxon>Tracheophyta</taxon>
        <taxon>Spermatophyta</taxon>
        <taxon>Magnoliopsida</taxon>
        <taxon>eudicotyledons</taxon>
        <taxon>Gunneridae</taxon>
        <taxon>Pentapetalae</taxon>
        <taxon>asterids</taxon>
        <taxon>Ericales</taxon>
        <taxon>Ericaceae</taxon>
        <taxon>Ericoideae</taxon>
        <taxon>Rhodoreae</taxon>
        <taxon>Rhododendron</taxon>
    </lineage>
</organism>
<reference evidence="1" key="1">
    <citation type="submission" date="2022-02" db="EMBL/GenBank/DDBJ databases">
        <title>Plant Genome Project.</title>
        <authorList>
            <person name="Zhang R.-G."/>
        </authorList>
    </citation>
    <scope>NUCLEOTIDE SEQUENCE</scope>
    <source>
        <strain evidence="1">AT1</strain>
    </source>
</reference>
<gene>
    <name evidence="1" type="ORF">RHMOL_Rhmol11G0209300</name>
</gene>
<accession>A0ACC0LV33</accession>
<proteinExistence type="predicted"/>
<keyword evidence="2" id="KW-1185">Reference proteome</keyword>
<protein>
    <submittedName>
        <fullName evidence="1">Uncharacterized protein</fullName>
    </submittedName>
</protein>
<comment type="caution">
    <text evidence="1">The sequence shown here is derived from an EMBL/GenBank/DDBJ whole genome shotgun (WGS) entry which is preliminary data.</text>
</comment>
<dbReference type="Proteomes" id="UP001062846">
    <property type="component" value="Chromosome 11"/>
</dbReference>